<dbReference type="Pfam" id="PF00010">
    <property type="entry name" value="HLH"/>
    <property type="match status" value="1"/>
</dbReference>
<dbReference type="PROSITE" id="PS50888">
    <property type="entry name" value="BHLH"/>
    <property type="match status" value="1"/>
</dbReference>
<evidence type="ECO:0000256" key="1">
    <source>
        <dbReference type="SAM" id="MobiDB-lite"/>
    </source>
</evidence>
<dbReference type="AlphaFoldDB" id="A0A0C4DJ39"/>
<organism evidence="2 3">
    <name type="scientific">Fusarium oxysporum (strain Fo5176)</name>
    <name type="common">Fusarium vascular wilt</name>
    <dbReference type="NCBI Taxonomy" id="660025"/>
    <lineage>
        <taxon>Eukaryota</taxon>
        <taxon>Fungi</taxon>
        <taxon>Dikarya</taxon>
        <taxon>Ascomycota</taxon>
        <taxon>Pezizomycotina</taxon>
        <taxon>Sordariomycetes</taxon>
        <taxon>Hypocreomycetidae</taxon>
        <taxon>Hypocreales</taxon>
        <taxon>Nectriaceae</taxon>
        <taxon>Fusarium</taxon>
        <taxon>Fusarium oxysporum species complex</taxon>
    </lineage>
</organism>
<dbReference type="SUPFAM" id="SSF47459">
    <property type="entry name" value="HLH, helix-loop-helix DNA-binding domain"/>
    <property type="match status" value="1"/>
</dbReference>
<dbReference type="GO" id="GO:0046983">
    <property type="term" value="F:protein dimerization activity"/>
    <property type="evidence" value="ECO:0007669"/>
    <property type="project" value="InterPro"/>
</dbReference>
<dbReference type="SMART" id="SM00353">
    <property type="entry name" value="HLH"/>
    <property type="match status" value="1"/>
</dbReference>
<dbReference type="Proteomes" id="UP000002489">
    <property type="component" value="Unassembled WGS sequence"/>
</dbReference>
<name>A0A0C4DJ39_FUSOF</name>
<proteinExistence type="predicted"/>
<gene>
    <name evidence="2" type="primary">28958232</name>
</gene>
<evidence type="ECO:0000313" key="2">
    <source>
        <dbReference type="EnsemblFungi" id="FOXG_17477P0"/>
    </source>
</evidence>
<dbReference type="VEuPathDB" id="FungiDB:FOXG_17477"/>
<protein>
    <submittedName>
        <fullName evidence="2">Uncharacterized protein</fullName>
    </submittedName>
</protein>
<feature type="compositionally biased region" description="Polar residues" evidence="1">
    <location>
        <begin position="81"/>
        <end position="96"/>
    </location>
</feature>
<evidence type="ECO:0000313" key="3">
    <source>
        <dbReference type="Proteomes" id="UP000002489"/>
    </source>
</evidence>
<feature type="region of interest" description="Disordered" evidence="1">
    <location>
        <begin position="66"/>
        <end position="132"/>
    </location>
</feature>
<dbReference type="InterPro" id="IPR011598">
    <property type="entry name" value="bHLH_dom"/>
</dbReference>
<accession>A0A0C4DJ39</accession>
<dbReference type="EnsemblFungi" id="FOXG_17477T0">
    <property type="protein sequence ID" value="FOXG_17477P0"/>
    <property type="gene ID" value="FOXG_17477"/>
</dbReference>
<reference evidence="2" key="2">
    <citation type="submission" date="2025-08" db="UniProtKB">
        <authorList>
            <consortium name="EnsemblFungi"/>
        </authorList>
    </citation>
    <scope>IDENTIFICATION</scope>
    <source>
        <strain evidence="2">4287 / CBS 123668 / FGSC 9935 / NRRL 34936</strain>
    </source>
</reference>
<dbReference type="Gene3D" id="4.10.280.10">
    <property type="entry name" value="Helix-loop-helix DNA-binding domain"/>
    <property type="match status" value="1"/>
</dbReference>
<dbReference type="InterPro" id="IPR036638">
    <property type="entry name" value="HLH_DNA-bd_sf"/>
</dbReference>
<sequence>MPPDCSSGQATIKNHITNMNENLTSEHLNNTFGSSWLSDLLEADLFTTYQPSLEMNLDYICPDTNKEPLREATSGPLTLPEQESSPSDQQTPSKSISLPAPDVQLRSASRDSKNRKRRGAAPSNQAHARASHNLVEKHYRARLKTQFERLLAVLPAAQALSLADRDTAANLGQVLSRGQVLDMARNHILELEGKLEVILNKRRGGYYVS</sequence>
<reference evidence="3" key="1">
    <citation type="journal article" date="2012" name="Mol. Plant Microbe Interact.">
        <title>A highly conserved effector in Fusarium oxysporum is required for full virulence on Arabidopsis.</title>
        <authorList>
            <person name="Thatcher L.F."/>
            <person name="Gardiner D.M."/>
            <person name="Kazan K."/>
            <person name="Manners J."/>
        </authorList>
    </citation>
    <scope>NUCLEOTIDE SEQUENCE [LARGE SCALE GENOMIC DNA]</scope>
    <source>
        <strain evidence="3">Fo5176</strain>
    </source>
</reference>